<dbReference type="EMBL" id="JAAONZ010000009">
    <property type="protein sequence ID" value="NHO66449.1"/>
    <property type="molecule type" value="Genomic_DNA"/>
</dbReference>
<dbReference type="RefSeq" id="WP_167187263.1">
    <property type="nucleotide sequence ID" value="NZ_JAAONZ010000009.1"/>
</dbReference>
<dbReference type="InterPro" id="IPR012373">
    <property type="entry name" value="Ferrdict_sens_TM"/>
</dbReference>
<dbReference type="Gene3D" id="2.60.120.1440">
    <property type="match status" value="1"/>
</dbReference>
<feature type="domain" description="FecR protein" evidence="1">
    <location>
        <begin position="178"/>
        <end position="270"/>
    </location>
</feature>
<evidence type="ECO:0000259" key="2">
    <source>
        <dbReference type="Pfam" id="PF16220"/>
    </source>
</evidence>
<comment type="caution">
    <text evidence="3">The sequence shown here is derived from an EMBL/GenBank/DDBJ whole genome shotgun (WGS) entry which is preliminary data.</text>
</comment>
<accession>A0A9E5JTV2</accession>
<feature type="domain" description="FecR N-terminal" evidence="2">
    <location>
        <begin position="34"/>
        <end position="74"/>
    </location>
</feature>
<organism evidence="3 4">
    <name type="scientific">Pseudomaricurvus hydrocarbonicus</name>
    <dbReference type="NCBI Taxonomy" id="1470433"/>
    <lineage>
        <taxon>Bacteria</taxon>
        <taxon>Pseudomonadati</taxon>
        <taxon>Pseudomonadota</taxon>
        <taxon>Gammaproteobacteria</taxon>
        <taxon>Cellvibrionales</taxon>
        <taxon>Cellvibrionaceae</taxon>
        <taxon>Pseudomaricurvus</taxon>
    </lineage>
</organism>
<dbReference type="Proteomes" id="UP000787472">
    <property type="component" value="Unassembled WGS sequence"/>
</dbReference>
<dbReference type="Pfam" id="PF04773">
    <property type="entry name" value="FecR"/>
    <property type="match status" value="1"/>
</dbReference>
<dbReference type="Gene3D" id="3.55.50.30">
    <property type="match status" value="1"/>
</dbReference>
<dbReference type="Pfam" id="PF16220">
    <property type="entry name" value="DUF4880"/>
    <property type="match status" value="1"/>
</dbReference>
<dbReference type="PANTHER" id="PTHR30273">
    <property type="entry name" value="PERIPLASMIC SIGNAL SENSOR AND SIGMA FACTOR ACTIVATOR FECR-RELATED"/>
    <property type="match status" value="1"/>
</dbReference>
<protein>
    <submittedName>
        <fullName evidence="3">DUF4880 domain-containing protein</fullName>
    </submittedName>
</protein>
<evidence type="ECO:0000259" key="1">
    <source>
        <dbReference type="Pfam" id="PF04773"/>
    </source>
</evidence>
<sequence>MNHNQVEYPANNGVTNSADISGLSSSDWERIEAQARTWFLLQQERTLSDAEQIEFAAWLRLQPAHQYAHEQLQDIWQGMAEAEAVRQVTETALAFESELSYGTPGVAEPSGLTPSSRTSAPTSLLETVQQKVEAWCSKLGSESLHARWAVASAAVLVVGSLVWMYGGESGPALPELQTYRTAISEIRELPLTDGSVVTLGAESILTVKFEEGKRQVQLKRGQAFFNVAKDLNRPFFVATRHATVRVVGTRFEVYQNLDQVKVSVEEGVVEVMRNSAASPPHVQSRLSDPLQEQTLVAGQQVKASAVGIGRVQQLVGYKVAGWRDGRLEYRDTRLADVIADVNRYRDGKISLGTESLKNTKITTSFSVDQVDTVVSMLEKSLPVTVHQESDGRVLILPKSTGQ</sequence>
<dbReference type="GO" id="GO:0016989">
    <property type="term" value="F:sigma factor antagonist activity"/>
    <property type="evidence" value="ECO:0007669"/>
    <property type="project" value="TreeGrafter"/>
</dbReference>
<reference evidence="3" key="1">
    <citation type="submission" date="2020-03" db="EMBL/GenBank/DDBJ databases">
        <authorList>
            <person name="Guo F."/>
        </authorList>
    </citation>
    <scope>NUCLEOTIDE SEQUENCE</scope>
    <source>
        <strain evidence="3">JCM 30134</strain>
    </source>
</reference>
<evidence type="ECO:0000313" key="4">
    <source>
        <dbReference type="Proteomes" id="UP000787472"/>
    </source>
</evidence>
<dbReference type="InterPro" id="IPR006860">
    <property type="entry name" value="FecR"/>
</dbReference>
<proteinExistence type="predicted"/>
<name>A0A9E5JTV2_9GAMM</name>
<keyword evidence="4" id="KW-1185">Reference proteome</keyword>
<dbReference type="AlphaFoldDB" id="A0A9E5JTV2"/>
<dbReference type="InterPro" id="IPR032623">
    <property type="entry name" value="FecR_N"/>
</dbReference>
<evidence type="ECO:0000313" key="3">
    <source>
        <dbReference type="EMBL" id="NHO66449.1"/>
    </source>
</evidence>
<dbReference type="PANTHER" id="PTHR30273:SF2">
    <property type="entry name" value="PROTEIN FECR"/>
    <property type="match status" value="1"/>
</dbReference>
<gene>
    <name evidence="3" type="ORF">G8770_12950</name>
</gene>